<dbReference type="AlphaFoldDB" id="G8ZUQ9"/>
<dbReference type="InParanoid" id="G8ZUQ9"/>
<proteinExistence type="predicted"/>
<dbReference type="HOGENOM" id="CLU_105160_0_0_1"/>
<evidence type="ECO:0000313" key="2">
    <source>
        <dbReference type="Proteomes" id="UP000005627"/>
    </source>
</evidence>
<dbReference type="EMBL" id="HE616746">
    <property type="protein sequence ID" value="CCE92353.1"/>
    <property type="molecule type" value="Genomic_DNA"/>
</dbReference>
<dbReference type="InterPro" id="IPR036389">
    <property type="entry name" value="RNase_III_sf"/>
</dbReference>
<dbReference type="RefSeq" id="XP_003681564.1">
    <property type="nucleotide sequence ID" value="XM_003681516.1"/>
</dbReference>
<dbReference type="SUPFAM" id="SSF69065">
    <property type="entry name" value="RNase III domain-like"/>
    <property type="match status" value="1"/>
</dbReference>
<sequence length="218" mass="25210">MKLKIHSLSRQMSVCYKNSVTESILARPSPPVLKKRLLTRQQDGNKLRINNMIERLEFKKHGIKCQNISEIIKCLYPTKFSRLRLGNGSSYRNKQLEKLGRDLLLLTVNQTFLNLFKKSQQDIAGFDFNFGAKMNYMSSWKKNHLSLIRRFLKWNDLIDLARLPAPRSQVPQRIQIAFDQKTFDAIIGYISVTNDPEAVNGFLKEKVAKQIAQNIILG</sequence>
<dbReference type="eggNOG" id="ENOG502S5RW">
    <property type="taxonomic scope" value="Eukaryota"/>
</dbReference>
<dbReference type="GO" id="GO:0004525">
    <property type="term" value="F:ribonuclease III activity"/>
    <property type="evidence" value="ECO:0007669"/>
    <property type="project" value="InterPro"/>
</dbReference>
<reference evidence="1 2" key="1">
    <citation type="journal article" date="2011" name="Proc. Natl. Acad. Sci. U.S.A.">
        <title>Evolutionary erosion of yeast sex chromosomes by mating-type switching accidents.</title>
        <authorList>
            <person name="Gordon J.L."/>
            <person name="Armisen D."/>
            <person name="Proux-Wera E."/>
            <person name="Oheigeartaigh S.S."/>
            <person name="Byrne K.P."/>
            <person name="Wolfe K.H."/>
        </authorList>
    </citation>
    <scope>NUCLEOTIDE SEQUENCE [LARGE SCALE GENOMIC DNA]</scope>
    <source>
        <strain evidence="2">ATCC 10662 / CBS 1146 / NBRC 0425 / NCYC 2629 / NRRL Y-866</strain>
    </source>
</reference>
<dbReference type="KEGG" id="tdl:TDEL_0E01100"/>
<name>G8ZUQ9_TORDE</name>
<dbReference type="OrthoDB" id="4058109at2759"/>
<dbReference type="Proteomes" id="UP000005627">
    <property type="component" value="Chromosome 5"/>
</dbReference>
<evidence type="ECO:0008006" key="3">
    <source>
        <dbReference type="Google" id="ProtNLM"/>
    </source>
</evidence>
<organism evidence="1 2">
    <name type="scientific">Torulaspora delbrueckii</name>
    <name type="common">Yeast</name>
    <name type="synonym">Candida colliculosa</name>
    <dbReference type="NCBI Taxonomy" id="4950"/>
    <lineage>
        <taxon>Eukaryota</taxon>
        <taxon>Fungi</taxon>
        <taxon>Dikarya</taxon>
        <taxon>Ascomycota</taxon>
        <taxon>Saccharomycotina</taxon>
        <taxon>Saccharomycetes</taxon>
        <taxon>Saccharomycetales</taxon>
        <taxon>Saccharomycetaceae</taxon>
        <taxon>Torulaspora</taxon>
    </lineage>
</organism>
<accession>G8ZUQ9</accession>
<keyword evidence="2" id="KW-1185">Reference proteome</keyword>
<gene>
    <name evidence="1" type="primary">TDEL0E01100</name>
    <name evidence="1" type="ORF">TDEL_0E01100</name>
</gene>
<dbReference type="GO" id="GO:0006396">
    <property type="term" value="P:RNA processing"/>
    <property type="evidence" value="ECO:0007669"/>
    <property type="project" value="InterPro"/>
</dbReference>
<dbReference type="GeneID" id="11503754"/>
<evidence type="ECO:0000313" key="1">
    <source>
        <dbReference type="EMBL" id="CCE92353.1"/>
    </source>
</evidence>
<protein>
    <recommendedName>
        <fullName evidence="3">RNase III domain-containing protein</fullName>
    </recommendedName>
</protein>